<keyword evidence="2" id="KW-1133">Transmembrane helix</keyword>
<dbReference type="PANTHER" id="PTHR40050">
    <property type="entry name" value="INNER SPORE COAT PROTEIN H"/>
    <property type="match status" value="1"/>
</dbReference>
<dbReference type="RefSeq" id="WP_073184839.1">
    <property type="nucleotide sequence ID" value="NZ_FQXI01000008.1"/>
</dbReference>
<feature type="compositionally biased region" description="Basic and acidic residues" evidence="1">
    <location>
        <begin position="588"/>
        <end position="597"/>
    </location>
</feature>
<dbReference type="AlphaFoldDB" id="A0A1M5STQ3"/>
<evidence type="ECO:0000313" key="3">
    <source>
        <dbReference type="EMBL" id="SHH41884.1"/>
    </source>
</evidence>
<organism evidence="3 4">
    <name type="scientific">Anaerosphaera aminiphila DSM 21120</name>
    <dbReference type="NCBI Taxonomy" id="1120995"/>
    <lineage>
        <taxon>Bacteria</taxon>
        <taxon>Bacillati</taxon>
        <taxon>Bacillota</taxon>
        <taxon>Tissierellia</taxon>
        <taxon>Tissierellales</taxon>
        <taxon>Peptoniphilaceae</taxon>
        <taxon>Anaerosphaera</taxon>
    </lineage>
</organism>
<evidence type="ECO:0000256" key="2">
    <source>
        <dbReference type="SAM" id="Phobius"/>
    </source>
</evidence>
<feature type="transmembrane region" description="Helical" evidence="2">
    <location>
        <begin position="679"/>
        <end position="696"/>
    </location>
</feature>
<protein>
    <submittedName>
        <fullName evidence="3">CotH protein</fullName>
    </submittedName>
</protein>
<proteinExistence type="predicted"/>
<dbReference type="InterPro" id="IPR014867">
    <property type="entry name" value="Spore_coat_CotH_CotH2/3/7"/>
</dbReference>
<gene>
    <name evidence="3" type="ORF">SAMN02745245_01293</name>
</gene>
<reference evidence="3 4" key="1">
    <citation type="submission" date="2016-11" db="EMBL/GenBank/DDBJ databases">
        <authorList>
            <person name="Jaros S."/>
            <person name="Januszkiewicz K."/>
            <person name="Wedrychowicz H."/>
        </authorList>
    </citation>
    <scope>NUCLEOTIDE SEQUENCE [LARGE SCALE GENOMIC DNA]</scope>
    <source>
        <strain evidence="3 4">DSM 21120</strain>
    </source>
</reference>
<dbReference type="PANTHER" id="PTHR40050:SF1">
    <property type="entry name" value="INNER SPORE COAT PROTEIN H"/>
    <property type="match status" value="1"/>
</dbReference>
<feature type="region of interest" description="Disordered" evidence="1">
    <location>
        <begin position="541"/>
        <end position="652"/>
    </location>
</feature>
<dbReference type="Pfam" id="PF08757">
    <property type="entry name" value="CotH"/>
    <property type="match status" value="2"/>
</dbReference>
<feature type="transmembrane region" description="Helical" evidence="2">
    <location>
        <begin position="7"/>
        <end position="26"/>
    </location>
</feature>
<feature type="compositionally biased region" description="Basic and acidic residues" evidence="1">
    <location>
        <begin position="557"/>
        <end position="566"/>
    </location>
</feature>
<dbReference type="EMBL" id="FQXI01000008">
    <property type="protein sequence ID" value="SHH41884.1"/>
    <property type="molecule type" value="Genomic_DNA"/>
</dbReference>
<keyword evidence="2" id="KW-0472">Membrane</keyword>
<name>A0A1M5STQ3_9FIRM</name>
<feature type="compositionally biased region" description="Basic and acidic residues" evidence="1">
    <location>
        <begin position="606"/>
        <end position="633"/>
    </location>
</feature>
<keyword evidence="4" id="KW-1185">Reference proteome</keyword>
<dbReference type="OrthoDB" id="3235126at2"/>
<dbReference type="STRING" id="1120995.SAMN02745245_01293"/>
<dbReference type="Proteomes" id="UP000184032">
    <property type="component" value="Unassembled WGS sequence"/>
</dbReference>
<accession>A0A1M5STQ3</accession>
<feature type="compositionally biased region" description="Polar residues" evidence="1">
    <location>
        <begin position="634"/>
        <end position="650"/>
    </location>
</feature>
<sequence>MLKSKKTTVICTSIVVITLIITLLFINGKRLGVEEVHANLPYEDSLFSTDKVHNIDIVVDEADFNEMLENAMDEEYVTCNVVIDGNVVKNVAIRTKGNSSLSTMANSDSDRYSFKIEFDHYEDGNTYLGLDKLALNNIIQDNTYLKDYMSYQMMNYFEVDSPLSSFIWITVNGEDWGLYLAVEAIEDSFIDRTYSNTDGELYKPDSMNMGGGGDNKAPKNMPAPENIPEGMEVPEDIKEMLEKAPENLNDVQEEVGQVSTEKNPEVSTDSEINLETKQLGDNREDFKKISPSGMGGGQSDVALVYTDDEFDSYSNIFDSAKTDVTDTDKVRLIESLKQLSEGENLSEVLNIEEVLRYFVVHNYLLNFDSYTGNMMHNYYLYEDSGKLSMIAWDYNLAFGAFAMGGSPSNSKVDNSTSLANYPIDTPVSGTTLEDRPMIGQLLSNEEYLTKYHELFSEFITEYFDSGVFEEEITNAISLISPYVEKDPTAFVSYSDFLEASSQLKSFCELRTESIKEQLKGEIPSTSEGQSEDSSSLIDASEINIESMGSNSFGGRGDNGENRRQPVDENIGELSEKEQQSESTNLSGKTEDSNREATFETLGGKSLKAEEVPDKENINQTERWEDRRDQKSEADNSTNVPTNPGVDTSQRANEDKISERRGQMEDGVKNLDVQSKNEEFYIVGASLLVLVLGIVVVKKYKVHR</sequence>
<evidence type="ECO:0000256" key="1">
    <source>
        <dbReference type="SAM" id="MobiDB-lite"/>
    </source>
</evidence>
<keyword evidence="2" id="KW-0812">Transmembrane</keyword>
<evidence type="ECO:0000313" key="4">
    <source>
        <dbReference type="Proteomes" id="UP000184032"/>
    </source>
</evidence>